<protein>
    <submittedName>
        <fullName evidence="3">Uncharacterized protein</fullName>
    </submittedName>
</protein>
<keyword evidence="2" id="KW-0472">Membrane</keyword>
<dbReference type="AlphaFoldDB" id="A0A7D9DZR8"/>
<feature type="transmembrane region" description="Helical" evidence="2">
    <location>
        <begin position="206"/>
        <end position="228"/>
    </location>
</feature>
<sequence length="301" mass="32917">MNLNIFQRKWKGGIDAKGMNELKKQMISGEFCDPTHNDTAKIYTCKMGAPEGQMIRFAGDAGFYSDDIVVYFNNHDDGRKTSLASTDKRCAMALVTKATWNVAKKYDFTYGKNLDELLPECNDVNTTCKKEGSTPAPCTSIPPSTLSSTTTPTTPTTTTTTTTTPSTTATPSTSTSTNTGNTTTKGPNSANQSAERTKTWDNFRNGFLAGFATLLILMFFAALIYCLFCRSHKKKNRKSNYSNGVSYKVEDQRQSTPVSNAGSAEPLPKKTPLALPNNNNNQGINNIGFKRETLERVDSPA</sequence>
<evidence type="ECO:0000313" key="4">
    <source>
        <dbReference type="Proteomes" id="UP001152795"/>
    </source>
</evidence>
<dbReference type="Proteomes" id="UP001152795">
    <property type="component" value="Unassembled WGS sequence"/>
</dbReference>
<keyword evidence="2" id="KW-0812">Transmembrane</keyword>
<reference evidence="3" key="1">
    <citation type="submission" date="2020-04" db="EMBL/GenBank/DDBJ databases">
        <authorList>
            <person name="Alioto T."/>
            <person name="Alioto T."/>
            <person name="Gomez Garrido J."/>
        </authorList>
    </citation>
    <scope>NUCLEOTIDE SEQUENCE</scope>
    <source>
        <strain evidence="3">A484AB</strain>
    </source>
</reference>
<proteinExistence type="predicted"/>
<feature type="compositionally biased region" description="Low complexity" evidence="1">
    <location>
        <begin position="277"/>
        <end position="288"/>
    </location>
</feature>
<evidence type="ECO:0000256" key="1">
    <source>
        <dbReference type="SAM" id="MobiDB-lite"/>
    </source>
</evidence>
<gene>
    <name evidence="3" type="ORF">PACLA_8A025271</name>
</gene>
<keyword evidence="4" id="KW-1185">Reference proteome</keyword>
<comment type="caution">
    <text evidence="3">The sequence shown here is derived from an EMBL/GenBank/DDBJ whole genome shotgun (WGS) entry which is preliminary data.</text>
</comment>
<organism evidence="3 4">
    <name type="scientific">Paramuricea clavata</name>
    <name type="common">Red gorgonian</name>
    <name type="synonym">Violescent sea-whip</name>
    <dbReference type="NCBI Taxonomy" id="317549"/>
    <lineage>
        <taxon>Eukaryota</taxon>
        <taxon>Metazoa</taxon>
        <taxon>Cnidaria</taxon>
        <taxon>Anthozoa</taxon>
        <taxon>Octocorallia</taxon>
        <taxon>Malacalcyonacea</taxon>
        <taxon>Plexauridae</taxon>
        <taxon>Paramuricea</taxon>
    </lineage>
</organism>
<feature type="compositionally biased region" description="Polar residues" evidence="1">
    <location>
        <begin position="185"/>
        <end position="194"/>
    </location>
</feature>
<accession>A0A7D9DZR8</accession>
<feature type="compositionally biased region" description="Basic and acidic residues" evidence="1">
    <location>
        <begin position="289"/>
        <end position="301"/>
    </location>
</feature>
<feature type="compositionally biased region" description="Low complexity" evidence="1">
    <location>
        <begin position="139"/>
        <end position="184"/>
    </location>
</feature>
<dbReference type="EMBL" id="CACRXK020002641">
    <property type="protein sequence ID" value="CAB3995330.1"/>
    <property type="molecule type" value="Genomic_DNA"/>
</dbReference>
<keyword evidence="2" id="KW-1133">Transmembrane helix</keyword>
<feature type="region of interest" description="Disordered" evidence="1">
    <location>
        <begin position="131"/>
        <end position="197"/>
    </location>
</feature>
<evidence type="ECO:0000256" key="2">
    <source>
        <dbReference type="SAM" id="Phobius"/>
    </source>
</evidence>
<feature type="region of interest" description="Disordered" evidence="1">
    <location>
        <begin position="236"/>
        <end position="301"/>
    </location>
</feature>
<evidence type="ECO:0000313" key="3">
    <source>
        <dbReference type="EMBL" id="CAB3995330.1"/>
    </source>
</evidence>
<dbReference type="OrthoDB" id="10430384at2759"/>
<name>A0A7D9DZR8_PARCT</name>